<accession>A0A437QZL7</accession>
<dbReference type="NCBIfam" id="TIGR00407">
    <property type="entry name" value="proA"/>
    <property type="match status" value="1"/>
</dbReference>
<evidence type="ECO:0000256" key="2">
    <source>
        <dbReference type="ARBA" id="ARBA00022605"/>
    </source>
</evidence>
<keyword evidence="2 7" id="KW-0028">Amino-acid biosynthesis</keyword>
<dbReference type="InterPro" id="IPR000965">
    <property type="entry name" value="GPR_dom"/>
</dbReference>
<dbReference type="HAMAP" id="MF_00412">
    <property type="entry name" value="ProA"/>
    <property type="match status" value="1"/>
</dbReference>
<evidence type="ECO:0000256" key="3">
    <source>
        <dbReference type="ARBA" id="ARBA00022650"/>
    </source>
</evidence>
<dbReference type="Pfam" id="PF00171">
    <property type="entry name" value="Aldedh"/>
    <property type="match status" value="1"/>
</dbReference>
<evidence type="ECO:0000259" key="8">
    <source>
        <dbReference type="Pfam" id="PF00171"/>
    </source>
</evidence>
<dbReference type="EC" id="1.2.1.41" evidence="7"/>
<evidence type="ECO:0000256" key="6">
    <source>
        <dbReference type="ARBA" id="ARBA00049024"/>
    </source>
</evidence>
<dbReference type="GO" id="GO:0055129">
    <property type="term" value="P:L-proline biosynthetic process"/>
    <property type="evidence" value="ECO:0007669"/>
    <property type="project" value="UniProtKB-UniRule"/>
</dbReference>
<evidence type="ECO:0000256" key="7">
    <source>
        <dbReference type="HAMAP-Rule" id="MF_00412"/>
    </source>
</evidence>
<dbReference type="PIRSF" id="PIRSF000151">
    <property type="entry name" value="GPR"/>
    <property type="match status" value="1"/>
</dbReference>
<dbReference type="InterPro" id="IPR015590">
    <property type="entry name" value="Aldehyde_DH_dom"/>
</dbReference>
<comment type="catalytic activity">
    <reaction evidence="6 7">
        <text>L-glutamate 5-semialdehyde + phosphate + NADP(+) = L-glutamyl 5-phosphate + NADPH + H(+)</text>
        <dbReference type="Rhea" id="RHEA:19541"/>
        <dbReference type="ChEBI" id="CHEBI:15378"/>
        <dbReference type="ChEBI" id="CHEBI:43474"/>
        <dbReference type="ChEBI" id="CHEBI:57783"/>
        <dbReference type="ChEBI" id="CHEBI:58066"/>
        <dbReference type="ChEBI" id="CHEBI:58274"/>
        <dbReference type="ChEBI" id="CHEBI:58349"/>
        <dbReference type="EC" id="1.2.1.41"/>
    </reaction>
</comment>
<dbReference type="GO" id="GO:0004350">
    <property type="term" value="F:glutamate-5-semialdehyde dehydrogenase activity"/>
    <property type="evidence" value="ECO:0007669"/>
    <property type="project" value="UniProtKB-UniRule"/>
</dbReference>
<dbReference type="UniPathway" id="UPA00098">
    <property type="reaction ID" value="UER00360"/>
</dbReference>
<proteinExistence type="inferred from homology"/>
<dbReference type="InterPro" id="IPR012134">
    <property type="entry name" value="Glu-5-SA_DH"/>
</dbReference>
<dbReference type="EMBL" id="SACS01000007">
    <property type="protein sequence ID" value="RVU39974.1"/>
    <property type="molecule type" value="Genomic_DNA"/>
</dbReference>
<dbReference type="RefSeq" id="WP_127698703.1">
    <property type="nucleotide sequence ID" value="NZ_SACS01000007.1"/>
</dbReference>
<protein>
    <recommendedName>
        <fullName evidence="7">Gamma-glutamyl phosphate reductase</fullName>
        <shortName evidence="7">GPR</shortName>
        <ecNumber evidence="7">1.2.1.41</ecNumber>
    </recommendedName>
    <alternativeName>
        <fullName evidence="7">Glutamate-5-semialdehyde dehydrogenase</fullName>
    </alternativeName>
    <alternativeName>
        <fullName evidence="7">Glutamyl-gamma-semialdehyde dehydrogenase</fullName>
        <shortName evidence="7">GSA dehydrogenase</shortName>
    </alternativeName>
</protein>
<keyword evidence="4 7" id="KW-0521">NADP</keyword>
<comment type="pathway">
    <text evidence="1 7">Amino-acid biosynthesis; L-proline biosynthesis; L-glutamate 5-semialdehyde from L-glutamate: step 2/2.</text>
</comment>
<keyword evidence="10" id="KW-1185">Reference proteome</keyword>
<evidence type="ECO:0000256" key="4">
    <source>
        <dbReference type="ARBA" id="ARBA00022857"/>
    </source>
</evidence>
<sequence length="428" mass="45771">MSSNTSLDTAAATTFDVVALCQQARIASRQLAQMGEAEKNQLLLAMADALVAATPQILQQNQLDMQNAVANQLAEAMQDRLLLTSERIQSLAAAVRQIASLPDPVGQIRQLAPRPNGIQVGKMRIPLGVIAMIYEARPNVTADAGALCLKSGNAVILRGGREALNSSLAIAKVLQQVLVAHQVNPAAISVLPVPDRDVLLQLLQQEQYVDLVIPRGGEGLIRFVSDNSRIPVIQHYKGICHLFVDKAADFDKALALLLNGKTQRPGVCNALETLLVHADIADTFLPLAGAALQAKNVEIYSCERSLQHLPTAQAAAADQFDTEYLRLAMSVKVVDSFAAAVAHIEQHSSGHTEVICTQDISRAQRFIKQINSAVVMVNASSRFSDGGELGLGAEIGISTSKLHAYGPMGLESLTTEKYIVIGDGQVRA</sequence>
<evidence type="ECO:0000256" key="1">
    <source>
        <dbReference type="ARBA" id="ARBA00004985"/>
    </source>
</evidence>
<dbReference type="SUPFAM" id="SSF53720">
    <property type="entry name" value="ALDH-like"/>
    <property type="match status" value="1"/>
</dbReference>
<name>A0A437QZL7_9GAMM</name>
<dbReference type="PANTHER" id="PTHR11063">
    <property type="entry name" value="GLUTAMATE SEMIALDEHYDE DEHYDROGENASE"/>
    <property type="match status" value="1"/>
</dbReference>
<comment type="caution">
    <text evidence="9">The sequence shown here is derived from an EMBL/GenBank/DDBJ whole genome shotgun (WGS) entry which is preliminary data.</text>
</comment>
<comment type="similarity">
    <text evidence="7">Belongs to the gamma-glutamyl phosphate reductase family.</text>
</comment>
<dbReference type="InterPro" id="IPR016162">
    <property type="entry name" value="Ald_DH_N"/>
</dbReference>
<feature type="domain" description="Aldehyde dehydrogenase" evidence="8">
    <location>
        <begin position="7"/>
        <end position="298"/>
    </location>
</feature>
<dbReference type="InterPro" id="IPR016161">
    <property type="entry name" value="Ald_DH/histidinol_DH"/>
</dbReference>
<dbReference type="NCBIfam" id="NF001221">
    <property type="entry name" value="PRK00197.1"/>
    <property type="match status" value="1"/>
</dbReference>
<keyword evidence="7" id="KW-0963">Cytoplasm</keyword>
<dbReference type="Proteomes" id="UP000283077">
    <property type="component" value="Unassembled WGS sequence"/>
</dbReference>
<comment type="subcellular location">
    <subcellularLocation>
        <location evidence="7">Cytoplasm</location>
    </subcellularLocation>
</comment>
<keyword evidence="3 7" id="KW-0641">Proline biosynthesis</keyword>
<comment type="function">
    <text evidence="7">Catalyzes the NADPH-dependent reduction of L-glutamate 5-phosphate into L-glutamate 5-semialdehyde and phosphate. The product spontaneously undergoes cyclization to form 1-pyrroline-5-carboxylate.</text>
</comment>
<evidence type="ECO:0000313" key="9">
    <source>
        <dbReference type="EMBL" id="RVU39974.1"/>
    </source>
</evidence>
<dbReference type="GO" id="GO:0050661">
    <property type="term" value="F:NADP binding"/>
    <property type="evidence" value="ECO:0007669"/>
    <property type="project" value="InterPro"/>
</dbReference>
<keyword evidence="5 7" id="KW-0560">Oxidoreductase</keyword>
<dbReference type="Gene3D" id="3.40.605.10">
    <property type="entry name" value="Aldehyde Dehydrogenase, Chain A, domain 1"/>
    <property type="match status" value="1"/>
</dbReference>
<dbReference type="PANTHER" id="PTHR11063:SF8">
    <property type="entry name" value="DELTA-1-PYRROLINE-5-CARBOXYLATE SYNTHASE"/>
    <property type="match status" value="1"/>
</dbReference>
<organism evidence="9 10">
    <name type="scientific">Rheinheimera riviphila</name>
    <dbReference type="NCBI Taxonomy" id="1834037"/>
    <lineage>
        <taxon>Bacteria</taxon>
        <taxon>Pseudomonadati</taxon>
        <taxon>Pseudomonadota</taxon>
        <taxon>Gammaproteobacteria</taxon>
        <taxon>Chromatiales</taxon>
        <taxon>Chromatiaceae</taxon>
        <taxon>Rheinheimera</taxon>
    </lineage>
</organism>
<dbReference type="Gene3D" id="3.40.309.10">
    <property type="entry name" value="Aldehyde Dehydrogenase, Chain A, domain 2"/>
    <property type="match status" value="1"/>
</dbReference>
<evidence type="ECO:0000256" key="5">
    <source>
        <dbReference type="ARBA" id="ARBA00023002"/>
    </source>
</evidence>
<dbReference type="AlphaFoldDB" id="A0A437QZL7"/>
<dbReference type="InterPro" id="IPR020593">
    <property type="entry name" value="G-glutamylP_reductase_CS"/>
</dbReference>
<dbReference type="PROSITE" id="PS01223">
    <property type="entry name" value="PROA"/>
    <property type="match status" value="1"/>
</dbReference>
<evidence type="ECO:0000313" key="10">
    <source>
        <dbReference type="Proteomes" id="UP000283077"/>
    </source>
</evidence>
<dbReference type="OrthoDB" id="9809970at2"/>
<dbReference type="FunFam" id="3.40.309.10:FF:000006">
    <property type="entry name" value="Gamma-glutamyl phosphate reductase"/>
    <property type="match status" value="1"/>
</dbReference>
<dbReference type="GO" id="GO:0005737">
    <property type="term" value="C:cytoplasm"/>
    <property type="evidence" value="ECO:0007669"/>
    <property type="project" value="UniProtKB-SubCell"/>
</dbReference>
<gene>
    <name evidence="7" type="primary">proA</name>
    <name evidence="9" type="ORF">EOE67_08685</name>
</gene>
<dbReference type="InterPro" id="IPR016163">
    <property type="entry name" value="Ald_DH_C"/>
</dbReference>
<dbReference type="CDD" id="cd07079">
    <property type="entry name" value="ALDH_F18-19_ProA-GPR"/>
    <property type="match status" value="1"/>
</dbReference>
<reference evidence="9 10" key="1">
    <citation type="submission" date="2019-01" db="EMBL/GenBank/DDBJ databases">
        <authorList>
            <person name="Chen W.-M."/>
        </authorList>
    </citation>
    <scope>NUCLEOTIDE SEQUENCE [LARGE SCALE GENOMIC DNA]</scope>
    <source>
        <strain evidence="9 10">KYPC3</strain>
    </source>
</reference>